<dbReference type="InterPro" id="IPR036465">
    <property type="entry name" value="vWFA_dom_sf"/>
</dbReference>
<evidence type="ECO:0000313" key="1">
    <source>
        <dbReference type="EMBL" id="KKL65554.1"/>
    </source>
</evidence>
<dbReference type="AlphaFoldDB" id="A0A0F9DUZ3"/>
<gene>
    <name evidence="1" type="ORF">LCGC14_2153800</name>
</gene>
<dbReference type="EMBL" id="LAZR01027495">
    <property type="protein sequence ID" value="KKL65554.1"/>
    <property type="molecule type" value="Genomic_DNA"/>
</dbReference>
<feature type="non-terminal residue" evidence="1">
    <location>
        <position position="1"/>
    </location>
</feature>
<reference evidence="1" key="1">
    <citation type="journal article" date="2015" name="Nature">
        <title>Complex archaea that bridge the gap between prokaryotes and eukaryotes.</title>
        <authorList>
            <person name="Spang A."/>
            <person name="Saw J.H."/>
            <person name="Jorgensen S.L."/>
            <person name="Zaremba-Niedzwiedzka K."/>
            <person name="Martijn J."/>
            <person name="Lind A.E."/>
            <person name="van Eijk R."/>
            <person name="Schleper C."/>
            <person name="Guy L."/>
            <person name="Ettema T.J."/>
        </authorList>
    </citation>
    <scope>NUCLEOTIDE SEQUENCE</scope>
</reference>
<proteinExistence type="predicted"/>
<evidence type="ECO:0008006" key="2">
    <source>
        <dbReference type="Google" id="ProtNLM"/>
    </source>
</evidence>
<comment type="caution">
    <text evidence="1">The sequence shown here is derived from an EMBL/GenBank/DDBJ whole genome shotgun (WGS) entry which is preliminary data.</text>
</comment>
<protein>
    <recommendedName>
        <fullName evidence="2">VWFA domain-containing protein</fullName>
    </recommendedName>
</protein>
<name>A0A0F9DUZ3_9ZZZZ</name>
<dbReference type="SUPFAM" id="SSF53300">
    <property type="entry name" value="vWA-like"/>
    <property type="match status" value="1"/>
</dbReference>
<accession>A0A0F9DUZ3</accession>
<sequence length="309" mass="34659">KKHILDSKPVKEAHKLNILIEFFNEMAPIGVVSDEFGVEIEDVIDLVVIADQVFEEAKKLPGRKINSMTDVFKQYGKKGAGGYDVGHTPKYSSYYINAVSRYDEIIGHLCGMWKRNRYSWIPNYYGEINWKDLPGMLLGTKLSLPVFRIFSKIILSRQIYLVIDRSSSTSEIKETIMDTAIIIAESLRRLNTPISILDVGPQNKIINKINEDMDLGWFTPTASNGTPLGKVCMGIDDADAESYLIIVTDGIPDNMGKLLSALHKFPGGNLTLVIGPSYSSYASCIENVLSVEPHTIIKEMIRHEDMLNR</sequence>
<organism evidence="1">
    <name type="scientific">marine sediment metagenome</name>
    <dbReference type="NCBI Taxonomy" id="412755"/>
    <lineage>
        <taxon>unclassified sequences</taxon>
        <taxon>metagenomes</taxon>
        <taxon>ecological metagenomes</taxon>
    </lineage>
</organism>